<feature type="compositionally biased region" description="Acidic residues" evidence="1">
    <location>
        <begin position="115"/>
        <end position="128"/>
    </location>
</feature>
<sequence length="242" mass="26549">MDSHRSVAMYTEFLRRGAEIKKAKEIITLFIRTGGKGIPLPILNGAVHSLYKQIRKGTKDRQTNVTRRITKYAEKIDDTSLCLNDLLSDVIGDVDNILGSLEINENVVIPSIYEDDSDEEEGVEEVSEEGGGATTKAGKKTQEMIDLEQMLKEIAISAQGPIADTSIPSTVSPSTKRDQKRHKQDLKRQQQQLDMMPQVRQGGLSRSNSDDEDAPGWGGQLGGGRDSRLHSREAGVSQANSG</sequence>
<proteinExistence type="predicted"/>
<dbReference type="EMBL" id="JAWDGP010004873">
    <property type="protein sequence ID" value="KAK3761567.1"/>
    <property type="molecule type" value="Genomic_DNA"/>
</dbReference>
<evidence type="ECO:0000313" key="3">
    <source>
        <dbReference type="Proteomes" id="UP001283361"/>
    </source>
</evidence>
<protein>
    <submittedName>
        <fullName evidence="2">Uncharacterized protein</fullName>
    </submittedName>
</protein>
<name>A0AAE1D8W0_9GAST</name>
<evidence type="ECO:0000313" key="2">
    <source>
        <dbReference type="EMBL" id="KAK3761567.1"/>
    </source>
</evidence>
<feature type="region of interest" description="Disordered" evidence="1">
    <location>
        <begin position="115"/>
        <end position="140"/>
    </location>
</feature>
<dbReference type="Proteomes" id="UP001283361">
    <property type="component" value="Unassembled WGS sequence"/>
</dbReference>
<organism evidence="2 3">
    <name type="scientific">Elysia crispata</name>
    <name type="common">lettuce slug</name>
    <dbReference type="NCBI Taxonomy" id="231223"/>
    <lineage>
        <taxon>Eukaryota</taxon>
        <taxon>Metazoa</taxon>
        <taxon>Spiralia</taxon>
        <taxon>Lophotrochozoa</taxon>
        <taxon>Mollusca</taxon>
        <taxon>Gastropoda</taxon>
        <taxon>Heterobranchia</taxon>
        <taxon>Euthyneura</taxon>
        <taxon>Panpulmonata</taxon>
        <taxon>Sacoglossa</taxon>
        <taxon>Placobranchoidea</taxon>
        <taxon>Plakobranchidae</taxon>
        <taxon>Elysia</taxon>
    </lineage>
</organism>
<dbReference type="AlphaFoldDB" id="A0AAE1D8W0"/>
<comment type="caution">
    <text evidence="2">The sequence shown here is derived from an EMBL/GenBank/DDBJ whole genome shotgun (WGS) entry which is preliminary data.</text>
</comment>
<keyword evidence="3" id="KW-1185">Reference proteome</keyword>
<feature type="region of interest" description="Disordered" evidence="1">
    <location>
        <begin position="159"/>
        <end position="242"/>
    </location>
</feature>
<reference evidence="2" key="1">
    <citation type="journal article" date="2023" name="G3 (Bethesda)">
        <title>A reference genome for the long-term kleptoplast-retaining sea slug Elysia crispata morphotype clarki.</title>
        <authorList>
            <person name="Eastman K.E."/>
            <person name="Pendleton A.L."/>
            <person name="Shaikh M.A."/>
            <person name="Suttiyut T."/>
            <person name="Ogas R."/>
            <person name="Tomko P."/>
            <person name="Gavelis G."/>
            <person name="Widhalm J.R."/>
            <person name="Wisecaver J.H."/>
        </authorList>
    </citation>
    <scope>NUCLEOTIDE SEQUENCE</scope>
    <source>
        <strain evidence="2">ECLA1</strain>
    </source>
</reference>
<evidence type="ECO:0000256" key="1">
    <source>
        <dbReference type="SAM" id="MobiDB-lite"/>
    </source>
</evidence>
<gene>
    <name evidence="2" type="ORF">RRG08_010291</name>
</gene>
<accession>A0AAE1D8W0</accession>